<keyword evidence="3" id="KW-1185">Reference proteome</keyword>
<comment type="caution">
    <text evidence="2">The sequence shown here is derived from an EMBL/GenBank/DDBJ whole genome shotgun (WGS) entry which is preliminary data.</text>
</comment>
<dbReference type="Proteomes" id="UP001153069">
    <property type="component" value="Unassembled WGS sequence"/>
</dbReference>
<dbReference type="AlphaFoldDB" id="A0A9N8DV23"/>
<name>A0A9N8DV23_9STRA</name>
<dbReference type="OrthoDB" id="48648at2759"/>
<sequence length="627" mass="68138">MKEDLLRSKIRRRNEGTPRARKSILGRGYCSSWSLVLLATAVSSTDSFVSAFSPSKSIPRRFGVSLEGSVIADWEEYGQSWLEFPPRWAPFPIRRGQRKADELPNLFEQLEDLKPQVVSAASAQKEDVRDGDSPVRLLPFPSTGATSASTANMPRSTLVSQFLPQLSAREAARINDMTLGAIVSLGVLFVLAFEDDSSQFQFVDTVQGAAMNIVDSTIPANAYEIVSVALGETLAGITGAIASLGLNILLMSGTRRMMEQNQSFQRMQAMINEALAESDYFLARATILPLLEAVGLSPSLATVSSSLAASLPYQLVKWGKQQKEARKENENRILEKLLEQQKELQAKEANQQIPVEWKKNLVDFIIKPLRQFKATGSPAQSTAALTSFEAAAAAAIVDPSKLIPIKHDDSTETKDMPLRAPTIDGVEVFADTCKWLSYSLLMKDFSGTLSVGGEFLGPGLESGFYGLLATLTSQIYADFLYVTARAGPVEQQEKARSRTAPEWISLYVRKSISAFTLFGVYATVQLPVLIAVNALLSGGIDSCVGSTDLDLCMETYYTLNPPSADIAAELRALVTTLYSFCNLPTTGDVGGFGFYYGPSADAQLRAIITTLVSLWHRLSAVSNVVAG</sequence>
<organism evidence="2 3">
    <name type="scientific">Seminavis robusta</name>
    <dbReference type="NCBI Taxonomy" id="568900"/>
    <lineage>
        <taxon>Eukaryota</taxon>
        <taxon>Sar</taxon>
        <taxon>Stramenopiles</taxon>
        <taxon>Ochrophyta</taxon>
        <taxon>Bacillariophyta</taxon>
        <taxon>Bacillariophyceae</taxon>
        <taxon>Bacillariophycidae</taxon>
        <taxon>Naviculales</taxon>
        <taxon>Naviculaceae</taxon>
        <taxon>Seminavis</taxon>
    </lineage>
</organism>
<evidence type="ECO:0000256" key="1">
    <source>
        <dbReference type="SAM" id="Coils"/>
    </source>
</evidence>
<gene>
    <name evidence="2" type="ORF">SEMRO_314_G115010.1</name>
</gene>
<evidence type="ECO:0000313" key="3">
    <source>
        <dbReference type="Proteomes" id="UP001153069"/>
    </source>
</evidence>
<proteinExistence type="predicted"/>
<reference evidence="2" key="1">
    <citation type="submission" date="2020-06" db="EMBL/GenBank/DDBJ databases">
        <authorList>
            <consortium name="Plant Systems Biology data submission"/>
        </authorList>
    </citation>
    <scope>NUCLEOTIDE SEQUENCE</scope>
    <source>
        <strain evidence="2">D6</strain>
    </source>
</reference>
<accession>A0A9N8DV23</accession>
<dbReference type="EMBL" id="CAICTM010000313">
    <property type="protein sequence ID" value="CAB9507629.1"/>
    <property type="molecule type" value="Genomic_DNA"/>
</dbReference>
<keyword evidence="1" id="KW-0175">Coiled coil</keyword>
<evidence type="ECO:0000313" key="2">
    <source>
        <dbReference type="EMBL" id="CAB9507629.1"/>
    </source>
</evidence>
<feature type="coiled-coil region" evidence="1">
    <location>
        <begin position="320"/>
        <end position="350"/>
    </location>
</feature>
<protein>
    <submittedName>
        <fullName evidence="2">Uncharacterized protein</fullName>
    </submittedName>
</protein>